<keyword evidence="1" id="KW-0732">Signal</keyword>
<feature type="signal peptide" evidence="1">
    <location>
        <begin position="1"/>
        <end position="33"/>
    </location>
</feature>
<feature type="chain" id="PRO_5035761960" description="Ribonuclease H1 N-terminal domain-containing protein" evidence="1">
    <location>
        <begin position="34"/>
        <end position="149"/>
    </location>
</feature>
<dbReference type="InterPro" id="IPR009027">
    <property type="entry name" value="Ribosomal_bL9/RNase_H1_N"/>
</dbReference>
<sequence length="149" mass="17145">MAFVQGDAMWGFLRAIALLLKTLFASLFEVVDGVVTRRSRGGVEDERLLQTQVNVMPLTYDQRVKNGEFICPSCDDYWFETPPELLARADTVKKAAAGKRRKKFYGVRKGARPRIYSTWEECEEVVKYFSGAEFMGFDTYEKAVKYLEE</sequence>
<name>A0A8T0HL58_CERPU</name>
<accession>A0A8T0HL58</accession>
<dbReference type="Proteomes" id="UP000822688">
    <property type="component" value="Chromosome V"/>
</dbReference>
<dbReference type="Pfam" id="PF01693">
    <property type="entry name" value="Cauli_VI"/>
    <property type="match status" value="1"/>
</dbReference>
<keyword evidence="4" id="KW-1185">Reference proteome</keyword>
<evidence type="ECO:0000256" key="1">
    <source>
        <dbReference type="SAM" id="SignalP"/>
    </source>
</evidence>
<dbReference type="InterPro" id="IPR037056">
    <property type="entry name" value="RNase_H1_N_sf"/>
</dbReference>
<evidence type="ECO:0000259" key="2">
    <source>
        <dbReference type="Pfam" id="PF01693"/>
    </source>
</evidence>
<evidence type="ECO:0000313" key="3">
    <source>
        <dbReference type="EMBL" id="KAG0571537.1"/>
    </source>
</evidence>
<proteinExistence type="predicted"/>
<feature type="domain" description="Ribonuclease H1 N-terminal" evidence="2">
    <location>
        <begin position="103"/>
        <end position="146"/>
    </location>
</feature>
<gene>
    <name evidence="3" type="ORF">KC19_VG020000</name>
</gene>
<dbReference type="EMBL" id="CM026426">
    <property type="protein sequence ID" value="KAG0571537.1"/>
    <property type="molecule type" value="Genomic_DNA"/>
</dbReference>
<comment type="caution">
    <text evidence="3">The sequence shown here is derived from an EMBL/GenBank/DDBJ whole genome shotgun (WGS) entry which is preliminary data.</text>
</comment>
<dbReference type="SUPFAM" id="SSF55658">
    <property type="entry name" value="L9 N-domain-like"/>
    <property type="match status" value="1"/>
</dbReference>
<reference evidence="3" key="1">
    <citation type="submission" date="2020-06" db="EMBL/GenBank/DDBJ databases">
        <title>WGS assembly of Ceratodon purpureus strain R40.</title>
        <authorList>
            <person name="Carey S.B."/>
            <person name="Jenkins J."/>
            <person name="Shu S."/>
            <person name="Lovell J.T."/>
            <person name="Sreedasyam A."/>
            <person name="Maumus F."/>
            <person name="Tiley G.P."/>
            <person name="Fernandez-Pozo N."/>
            <person name="Barry K."/>
            <person name="Chen C."/>
            <person name="Wang M."/>
            <person name="Lipzen A."/>
            <person name="Daum C."/>
            <person name="Saski C.A."/>
            <person name="Payton A.C."/>
            <person name="Mcbreen J.C."/>
            <person name="Conrad R.E."/>
            <person name="Kollar L.M."/>
            <person name="Olsson S."/>
            <person name="Huttunen S."/>
            <person name="Landis J.B."/>
            <person name="Wickett N.J."/>
            <person name="Johnson M.G."/>
            <person name="Rensing S.A."/>
            <person name="Grimwood J."/>
            <person name="Schmutz J."/>
            <person name="Mcdaniel S.F."/>
        </authorList>
    </citation>
    <scope>NUCLEOTIDE SEQUENCE</scope>
    <source>
        <strain evidence="3">R40</strain>
    </source>
</reference>
<dbReference type="InterPro" id="IPR011320">
    <property type="entry name" value="RNase_H1_N"/>
</dbReference>
<organism evidence="3 4">
    <name type="scientific">Ceratodon purpureus</name>
    <name type="common">Fire moss</name>
    <name type="synonym">Dicranum purpureum</name>
    <dbReference type="NCBI Taxonomy" id="3225"/>
    <lineage>
        <taxon>Eukaryota</taxon>
        <taxon>Viridiplantae</taxon>
        <taxon>Streptophyta</taxon>
        <taxon>Embryophyta</taxon>
        <taxon>Bryophyta</taxon>
        <taxon>Bryophytina</taxon>
        <taxon>Bryopsida</taxon>
        <taxon>Dicranidae</taxon>
        <taxon>Pseudoditrichales</taxon>
        <taxon>Ditrichaceae</taxon>
        <taxon>Ceratodon</taxon>
    </lineage>
</organism>
<evidence type="ECO:0000313" key="4">
    <source>
        <dbReference type="Proteomes" id="UP000822688"/>
    </source>
</evidence>
<protein>
    <recommendedName>
        <fullName evidence="2">Ribonuclease H1 N-terminal domain-containing protein</fullName>
    </recommendedName>
</protein>
<dbReference type="Gene3D" id="3.40.970.10">
    <property type="entry name" value="Ribonuclease H1, N-terminal domain"/>
    <property type="match status" value="1"/>
</dbReference>
<dbReference type="AlphaFoldDB" id="A0A8T0HL58"/>